<dbReference type="SUPFAM" id="SSF51206">
    <property type="entry name" value="cAMP-binding domain-like"/>
    <property type="match status" value="1"/>
</dbReference>
<reference evidence="3 4" key="1">
    <citation type="submission" date="2024-10" db="EMBL/GenBank/DDBJ databases">
        <title>Updated reference genomes for cyclostephanoid diatoms.</title>
        <authorList>
            <person name="Roberts W.R."/>
            <person name="Alverson A.J."/>
        </authorList>
    </citation>
    <scope>NUCLEOTIDE SEQUENCE [LARGE SCALE GENOMIC DNA]</scope>
    <source>
        <strain evidence="3 4">AJA010-31</strain>
    </source>
</reference>
<dbReference type="Proteomes" id="UP001530400">
    <property type="component" value="Unassembled WGS sequence"/>
</dbReference>
<evidence type="ECO:0000256" key="1">
    <source>
        <dbReference type="SAM" id="MobiDB-lite"/>
    </source>
</evidence>
<evidence type="ECO:0000313" key="3">
    <source>
        <dbReference type="EMBL" id="KAL3772863.1"/>
    </source>
</evidence>
<proteinExistence type="predicted"/>
<evidence type="ECO:0000259" key="2">
    <source>
        <dbReference type="PROSITE" id="PS50042"/>
    </source>
</evidence>
<dbReference type="Pfam" id="PF00027">
    <property type="entry name" value="cNMP_binding"/>
    <property type="match status" value="1"/>
</dbReference>
<evidence type="ECO:0000313" key="4">
    <source>
        <dbReference type="Proteomes" id="UP001530400"/>
    </source>
</evidence>
<dbReference type="InterPro" id="IPR018490">
    <property type="entry name" value="cNMP-bd_dom_sf"/>
</dbReference>
<comment type="caution">
    <text evidence="3">The sequence shown here is derived from an EMBL/GenBank/DDBJ whole genome shotgun (WGS) entry which is preliminary data.</text>
</comment>
<name>A0ABD3N9U3_9STRA</name>
<feature type="compositionally biased region" description="Polar residues" evidence="1">
    <location>
        <begin position="9"/>
        <end position="19"/>
    </location>
</feature>
<dbReference type="PROSITE" id="PS50042">
    <property type="entry name" value="CNMP_BINDING_3"/>
    <property type="match status" value="1"/>
</dbReference>
<dbReference type="Gene3D" id="2.60.120.10">
    <property type="entry name" value="Jelly Rolls"/>
    <property type="match status" value="1"/>
</dbReference>
<dbReference type="EMBL" id="JALLPJ020001258">
    <property type="protein sequence ID" value="KAL3772863.1"/>
    <property type="molecule type" value="Genomic_DNA"/>
</dbReference>
<sequence>MWKYRLNKASGSGVSSVTADSKPAAKKVKQSATATSKSATKKSKQSATADLKPAAKKIRSLLQIQSTRCLGSWHKEGDMGESMFLADDKSGGKLEVKHNGKLIHTLHAGDTFGESSLLFRRPRQSTVTCVAKRCDLQELHSDAFYEMLEIDPTTKNLLYRMARQRTWE</sequence>
<keyword evidence="4" id="KW-1185">Reference proteome</keyword>
<feature type="region of interest" description="Disordered" evidence="1">
    <location>
        <begin position="1"/>
        <end position="51"/>
    </location>
</feature>
<organism evidence="3 4">
    <name type="scientific">Cyclotella atomus</name>
    <dbReference type="NCBI Taxonomy" id="382360"/>
    <lineage>
        <taxon>Eukaryota</taxon>
        <taxon>Sar</taxon>
        <taxon>Stramenopiles</taxon>
        <taxon>Ochrophyta</taxon>
        <taxon>Bacillariophyta</taxon>
        <taxon>Coscinodiscophyceae</taxon>
        <taxon>Thalassiosirophycidae</taxon>
        <taxon>Stephanodiscales</taxon>
        <taxon>Stephanodiscaceae</taxon>
        <taxon>Cyclotella</taxon>
    </lineage>
</organism>
<feature type="domain" description="Cyclic nucleotide-binding" evidence="2">
    <location>
        <begin position="75"/>
        <end position="148"/>
    </location>
</feature>
<dbReference type="AlphaFoldDB" id="A0ABD3N9U3"/>
<protein>
    <recommendedName>
        <fullName evidence="2">Cyclic nucleotide-binding domain-containing protein</fullName>
    </recommendedName>
</protein>
<accession>A0ABD3N9U3</accession>
<dbReference type="InterPro" id="IPR014710">
    <property type="entry name" value="RmlC-like_jellyroll"/>
</dbReference>
<dbReference type="InterPro" id="IPR000595">
    <property type="entry name" value="cNMP-bd_dom"/>
</dbReference>
<dbReference type="CDD" id="cd00038">
    <property type="entry name" value="CAP_ED"/>
    <property type="match status" value="1"/>
</dbReference>
<gene>
    <name evidence="3" type="ORF">ACHAWO_002693</name>
</gene>